<keyword evidence="6" id="KW-0762">Sugar transport</keyword>
<name>W1YAA4_9ZZZZ</name>
<dbReference type="Pfam" id="PF00359">
    <property type="entry name" value="PTS_EIIA_2"/>
    <property type="match status" value="1"/>
</dbReference>
<feature type="transmembrane region" description="Helical" evidence="12">
    <location>
        <begin position="391"/>
        <end position="409"/>
    </location>
</feature>
<feature type="transmembrane region" description="Helical" evidence="12">
    <location>
        <begin position="291"/>
        <end position="309"/>
    </location>
</feature>
<reference evidence="16" key="1">
    <citation type="submission" date="2013-12" db="EMBL/GenBank/DDBJ databases">
        <title>A Varibaculum cambriense genome reconstructed from a premature infant gut community with otherwise low bacterial novelty that shifts toward anaerobic metabolism during the third week of life.</title>
        <authorList>
            <person name="Brown C.T."/>
            <person name="Sharon I."/>
            <person name="Thomas B.C."/>
            <person name="Castelle C.J."/>
            <person name="Morowitz M.J."/>
            <person name="Banfield J.F."/>
        </authorList>
    </citation>
    <scope>NUCLEOTIDE SEQUENCE</scope>
</reference>
<feature type="domain" description="PTS EIIC type-2" evidence="15">
    <location>
        <begin position="125"/>
        <end position="460"/>
    </location>
</feature>
<protein>
    <recommendedName>
        <fullName evidence="17">PTS fructose transporter subunit IIABC</fullName>
    </recommendedName>
</protein>
<evidence type="ECO:0000313" key="16">
    <source>
        <dbReference type="EMBL" id="ETJ39281.1"/>
    </source>
</evidence>
<dbReference type="PROSITE" id="PS00372">
    <property type="entry name" value="PTS_EIIA_TYPE_2_HIS"/>
    <property type="match status" value="1"/>
</dbReference>
<dbReference type="InterPro" id="IPR036095">
    <property type="entry name" value="PTS_EIIB-like_sf"/>
</dbReference>
<feature type="transmembrane region" description="Helical" evidence="12">
    <location>
        <begin position="136"/>
        <end position="156"/>
    </location>
</feature>
<evidence type="ECO:0000256" key="2">
    <source>
        <dbReference type="ARBA" id="ARBA00004496"/>
    </source>
</evidence>
<dbReference type="InterPro" id="IPR050864">
    <property type="entry name" value="Bacterial_PTS_Sugar_Transport"/>
</dbReference>
<evidence type="ECO:0000259" key="13">
    <source>
        <dbReference type="PROSITE" id="PS51094"/>
    </source>
</evidence>
<evidence type="ECO:0000256" key="8">
    <source>
        <dbReference type="ARBA" id="ARBA00022683"/>
    </source>
</evidence>
<dbReference type="InterPro" id="IPR016152">
    <property type="entry name" value="PTrfase/Anion_transptr"/>
</dbReference>
<dbReference type="PROSITE" id="PS51104">
    <property type="entry name" value="PTS_EIIC_TYPE_2"/>
    <property type="match status" value="1"/>
</dbReference>
<dbReference type="InterPro" id="IPR004715">
    <property type="entry name" value="PTS_IIA_fruc"/>
</dbReference>
<dbReference type="PANTHER" id="PTHR30505:SF28">
    <property type="entry name" value="PTS SYSTEM 2-O-ALPHA-MANNOSYL-D-GLYCERATE-SPECIFIC EIIABC COMPONENT"/>
    <property type="match status" value="1"/>
</dbReference>
<dbReference type="GO" id="GO:0022877">
    <property type="term" value="F:protein-N(PI)-phosphohistidine-fructose phosphotransferase system transporter activity"/>
    <property type="evidence" value="ECO:0007669"/>
    <property type="project" value="InterPro"/>
</dbReference>
<comment type="caution">
    <text evidence="16">The sequence shown here is derived from an EMBL/GenBank/DDBJ whole genome shotgun (WGS) entry which is preliminary data.</text>
</comment>
<dbReference type="EMBL" id="AZMM01006833">
    <property type="protein sequence ID" value="ETJ39281.1"/>
    <property type="molecule type" value="Genomic_DNA"/>
</dbReference>
<keyword evidence="4" id="KW-1003">Cell membrane</keyword>
<dbReference type="NCBIfam" id="TIGR00829">
    <property type="entry name" value="FRU"/>
    <property type="match status" value="1"/>
</dbReference>
<evidence type="ECO:0000256" key="12">
    <source>
        <dbReference type="SAM" id="Phobius"/>
    </source>
</evidence>
<dbReference type="PROSITE" id="PS51099">
    <property type="entry name" value="PTS_EIIB_TYPE_2"/>
    <property type="match status" value="1"/>
</dbReference>
<dbReference type="NCBIfam" id="TIGR00848">
    <property type="entry name" value="fruA"/>
    <property type="match status" value="1"/>
</dbReference>
<dbReference type="GO" id="GO:0090563">
    <property type="term" value="F:protein-phosphocysteine-sugar phosphotransferase activity"/>
    <property type="evidence" value="ECO:0007669"/>
    <property type="project" value="TreeGrafter"/>
</dbReference>
<dbReference type="InterPro" id="IPR003353">
    <property type="entry name" value="PTS_IIB_fruc"/>
</dbReference>
<evidence type="ECO:0008006" key="17">
    <source>
        <dbReference type="Google" id="ProtNLM"/>
    </source>
</evidence>
<dbReference type="FunFam" id="3.40.50.2300:FF:000014">
    <property type="entry name" value="PTS system fructose-like transporter subunit IIB"/>
    <property type="match status" value="1"/>
</dbReference>
<evidence type="ECO:0000256" key="3">
    <source>
        <dbReference type="ARBA" id="ARBA00022448"/>
    </source>
</evidence>
<evidence type="ECO:0000256" key="4">
    <source>
        <dbReference type="ARBA" id="ARBA00022475"/>
    </source>
</evidence>
<dbReference type="CDD" id="cd05569">
    <property type="entry name" value="PTS_IIB_fructose"/>
    <property type="match status" value="1"/>
</dbReference>
<keyword evidence="5" id="KW-0597">Phosphoprotein</keyword>
<evidence type="ECO:0000256" key="10">
    <source>
        <dbReference type="ARBA" id="ARBA00022989"/>
    </source>
</evidence>
<dbReference type="InterPro" id="IPR002178">
    <property type="entry name" value="PTS_EIIA_type-2_dom"/>
</dbReference>
<dbReference type="InterPro" id="IPR003501">
    <property type="entry name" value="PTS_EIIB_2/3"/>
</dbReference>
<dbReference type="Gene3D" id="3.40.50.2300">
    <property type="match status" value="1"/>
</dbReference>
<feature type="transmembrane region" description="Helical" evidence="12">
    <location>
        <begin position="176"/>
        <end position="195"/>
    </location>
</feature>
<evidence type="ECO:0000256" key="5">
    <source>
        <dbReference type="ARBA" id="ARBA00022553"/>
    </source>
</evidence>
<keyword evidence="3" id="KW-0813">Transport</keyword>
<organism evidence="16">
    <name type="scientific">human gut metagenome</name>
    <dbReference type="NCBI Taxonomy" id="408170"/>
    <lineage>
        <taxon>unclassified sequences</taxon>
        <taxon>metagenomes</taxon>
        <taxon>organismal metagenomes</taxon>
    </lineage>
</organism>
<feature type="transmembrane region" description="Helical" evidence="12">
    <location>
        <begin position="329"/>
        <end position="352"/>
    </location>
</feature>
<evidence type="ECO:0000256" key="7">
    <source>
        <dbReference type="ARBA" id="ARBA00022679"/>
    </source>
</evidence>
<feature type="transmembrane region" description="Helical" evidence="12">
    <location>
        <begin position="202"/>
        <end position="231"/>
    </location>
</feature>
<dbReference type="GO" id="GO:0005351">
    <property type="term" value="F:carbohydrate:proton symporter activity"/>
    <property type="evidence" value="ECO:0007669"/>
    <property type="project" value="InterPro"/>
</dbReference>
<evidence type="ECO:0000259" key="14">
    <source>
        <dbReference type="PROSITE" id="PS51099"/>
    </source>
</evidence>
<dbReference type="InterPro" id="IPR006327">
    <property type="entry name" value="PTS_IIC_fruc"/>
</dbReference>
<dbReference type="Pfam" id="PF02302">
    <property type="entry name" value="PTS_IIB"/>
    <property type="match status" value="1"/>
</dbReference>
<gene>
    <name evidence="16" type="ORF">Q604_UNBC06833G0002</name>
</gene>
<dbReference type="Gene3D" id="3.40.930.10">
    <property type="entry name" value="Mannitol-specific EII, Chain A"/>
    <property type="match status" value="1"/>
</dbReference>
<dbReference type="NCBIfam" id="TIGR01427">
    <property type="entry name" value="PTS_IIC_fructo"/>
    <property type="match status" value="1"/>
</dbReference>
<feature type="domain" description="PTS EIIA type-2" evidence="13">
    <location>
        <begin position="482"/>
        <end position="625"/>
    </location>
</feature>
<keyword evidence="9 12" id="KW-0812">Transmembrane</keyword>
<dbReference type="CDD" id="cd00211">
    <property type="entry name" value="PTS_IIA_fru"/>
    <property type="match status" value="1"/>
</dbReference>
<dbReference type="PANTHER" id="PTHR30505">
    <property type="entry name" value="FRUCTOSE-LIKE PERMEASE"/>
    <property type="match status" value="1"/>
</dbReference>
<dbReference type="AlphaFoldDB" id="W1YAA4"/>
<dbReference type="InterPro" id="IPR003352">
    <property type="entry name" value="PTS_EIIC"/>
</dbReference>
<evidence type="ECO:0000256" key="11">
    <source>
        <dbReference type="ARBA" id="ARBA00023136"/>
    </source>
</evidence>
<sequence length="625" mass="66926">MKILGVTGCPTGIAHTFMAEKALKEAAKELGCEIKVETNGAIGVENALTAKDIQEADAIIVACDKNVDMERFNGRPVIDVSVTEGINHAKELIQKCIDKKVPIRKGNVKISNYNQGEKVSFGRQIYKHLMNGVSHMLPLVVAGGVLTAISFLWGIYSFDPTSPQYNVIAATIKEVGGYSMNLMVPVLTAFIAQSIAGRPGMLAGFVAGMIASATGSGFIGGIIGGFAGGYFTQFVVNLLRNLPRQLEGLKSIFIVPIITVLVVGVGMILLGGPCSMLNESMMSFLEGMQKSSPVILGLIIGCMSAFDMGGPVNKAAYVTGTMLLAQGNYLFMAGVSAACITPPLIIALAATFKKDRFTEEDRTAGLINYVLGCTHITEGAIPFAAKNPLKVIPVLMAGSSISAIATYIMKVEVPAPHGGFLILGLVNKPLIWITCILLGSAIGAVLYVLVTPKVEVAIDGQDVSVVNDVEKNETKHNSQKNDLYKENTVCMNLKSKTKQDVINEMVELLDKNGILNNKNEFKKEILEREELSSTGFGNGIAIPHAKTSAVKIPRVAVGISKDGFDFDSVDGNKANLIFMIAAGDDDNDLHLKTLSHLAQNLMDDEFVKEILNSKSKKEIVQLLSR</sequence>
<feature type="transmembrane region" description="Helical" evidence="12">
    <location>
        <begin position="429"/>
        <end position="450"/>
    </location>
</feature>
<keyword evidence="7" id="KW-0808">Transferase</keyword>
<dbReference type="SUPFAM" id="SSF55804">
    <property type="entry name" value="Phoshotransferase/anion transport protein"/>
    <property type="match status" value="1"/>
</dbReference>
<evidence type="ECO:0000256" key="1">
    <source>
        <dbReference type="ARBA" id="ARBA00004429"/>
    </source>
</evidence>
<dbReference type="PROSITE" id="PS51094">
    <property type="entry name" value="PTS_EIIA_TYPE_2"/>
    <property type="match status" value="1"/>
</dbReference>
<dbReference type="SUPFAM" id="SSF52794">
    <property type="entry name" value="PTS system IIB component-like"/>
    <property type="match status" value="1"/>
</dbReference>
<proteinExistence type="predicted"/>
<dbReference type="GO" id="GO:0005737">
    <property type="term" value="C:cytoplasm"/>
    <property type="evidence" value="ECO:0007669"/>
    <property type="project" value="UniProtKB-SubCell"/>
</dbReference>
<accession>W1YAA4</accession>
<comment type="subcellular location">
    <subcellularLocation>
        <location evidence="1">Cell inner membrane</location>
        <topology evidence="1">Multi-pass membrane protein</topology>
    </subcellularLocation>
    <subcellularLocation>
        <location evidence="2">Cytoplasm</location>
    </subcellularLocation>
</comment>
<keyword evidence="8" id="KW-0598">Phosphotransferase system</keyword>
<dbReference type="GO" id="GO:0005886">
    <property type="term" value="C:plasma membrane"/>
    <property type="evidence" value="ECO:0007669"/>
    <property type="project" value="UniProtKB-SubCell"/>
</dbReference>
<evidence type="ECO:0000259" key="15">
    <source>
        <dbReference type="PROSITE" id="PS51104"/>
    </source>
</evidence>
<evidence type="ECO:0000256" key="9">
    <source>
        <dbReference type="ARBA" id="ARBA00022692"/>
    </source>
</evidence>
<keyword evidence="11 12" id="KW-0472">Membrane</keyword>
<feature type="transmembrane region" description="Helical" evidence="12">
    <location>
        <begin position="251"/>
        <end position="270"/>
    </location>
</feature>
<feature type="domain" description="PTS EIIB type-2" evidence="14">
    <location>
        <begin position="1"/>
        <end position="98"/>
    </location>
</feature>
<dbReference type="GO" id="GO:0009401">
    <property type="term" value="P:phosphoenolpyruvate-dependent sugar phosphotransferase system"/>
    <property type="evidence" value="ECO:0007669"/>
    <property type="project" value="UniProtKB-KW"/>
</dbReference>
<dbReference type="Pfam" id="PF02378">
    <property type="entry name" value="PTS_EIIC"/>
    <property type="match status" value="1"/>
</dbReference>
<keyword evidence="10 12" id="KW-1133">Transmembrane helix</keyword>
<dbReference type="InterPro" id="IPR013014">
    <property type="entry name" value="PTS_EIIC_2"/>
</dbReference>
<dbReference type="InterPro" id="IPR013011">
    <property type="entry name" value="PTS_EIIB_2"/>
</dbReference>
<evidence type="ECO:0000256" key="6">
    <source>
        <dbReference type="ARBA" id="ARBA00022597"/>
    </source>
</evidence>
<dbReference type="FunFam" id="3.40.930.10:FF:000009">
    <property type="entry name" value="PTS system, fructose specific IIABC component"/>
    <property type="match status" value="1"/>
</dbReference>